<comment type="subcellular location">
    <subcellularLocation>
        <location evidence="1">Membrane</location>
        <topology evidence="1">Multi-pass membrane protein</topology>
    </subcellularLocation>
</comment>
<organism evidence="13 14">
    <name type="scientific">Streptomyces bangladeshensis</name>
    <dbReference type="NCBI Taxonomy" id="295352"/>
    <lineage>
        <taxon>Bacteria</taxon>
        <taxon>Bacillati</taxon>
        <taxon>Actinomycetota</taxon>
        <taxon>Actinomycetes</taxon>
        <taxon>Kitasatosporales</taxon>
        <taxon>Streptomycetaceae</taxon>
        <taxon>Streptomyces</taxon>
    </lineage>
</organism>
<dbReference type="Proteomes" id="UP001501391">
    <property type="component" value="Unassembled WGS sequence"/>
</dbReference>
<keyword evidence="3" id="KW-0813">Transport</keyword>
<keyword evidence="4" id="KW-0050">Antiport</keyword>
<evidence type="ECO:0000256" key="10">
    <source>
        <dbReference type="ARBA" id="ARBA00023201"/>
    </source>
</evidence>
<feature type="transmembrane region" description="Helical" evidence="11">
    <location>
        <begin position="40"/>
        <end position="60"/>
    </location>
</feature>
<feature type="transmembrane region" description="Helical" evidence="11">
    <location>
        <begin position="113"/>
        <end position="135"/>
    </location>
</feature>
<evidence type="ECO:0000256" key="1">
    <source>
        <dbReference type="ARBA" id="ARBA00004141"/>
    </source>
</evidence>
<keyword evidence="14" id="KW-1185">Reference proteome</keyword>
<evidence type="ECO:0000256" key="4">
    <source>
        <dbReference type="ARBA" id="ARBA00022449"/>
    </source>
</evidence>
<feature type="transmembrane region" description="Helical" evidence="11">
    <location>
        <begin position="330"/>
        <end position="351"/>
    </location>
</feature>
<dbReference type="EMBL" id="BAAAOQ010000013">
    <property type="protein sequence ID" value="GAA2198544.1"/>
    <property type="molecule type" value="Genomic_DNA"/>
</dbReference>
<feature type="transmembrane region" description="Helical" evidence="11">
    <location>
        <begin position="303"/>
        <end position="324"/>
    </location>
</feature>
<evidence type="ECO:0000256" key="7">
    <source>
        <dbReference type="ARBA" id="ARBA00023053"/>
    </source>
</evidence>
<feature type="transmembrane region" description="Helical" evidence="11">
    <location>
        <begin position="273"/>
        <end position="291"/>
    </location>
</feature>
<evidence type="ECO:0000256" key="11">
    <source>
        <dbReference type="SAM" id="Phobius"/>
    </source>
</evidence>
<proteinExistence type="inferred from homology"/>
<dbReference type="PANTHER" id="PTHR43562">
    <property type="entry name" value="NAPA-TYPE SODIUM/HYDROGEN ANTIPORTER"/>
    <property type="match status" value="1"/>
</dbReference>
<dbReference type="Gene3D" id="1.20.1530.20">
    <property type="match status" value="1"/>
</dbReference>
<evidence type="ECO:0000259" key="12">
    <source>
        <dbReference type="Pfam" id="PF00999"/>
    </source>
</evidence>
<keyword evidence="10" id="KW-0739">Sodium transport</keyword>
<feature type="transmembrane region" description="Helical" evidence="11">
    <location>
        <begin position="393"/>
        <end position="413"/>
    </location>
</feature>
<dbReference type="InterPro" id="IPR038770">
    <property type="entry name" value="Na+/solute_symporter_sf"/>
</dbReference>
<evidence type="ECO:0000256" key="9">
    <source>
        <dbReference type="ARBA" id="ARBA00023136"/>
    </source>
</evidence>
<keyword evidence="8" id="KW-0406">Ion transport</keyword>
<feature type="transmembrane region" description="Helical" evidence="11">
    <location>
        <begin position="15"/>
        <end position="33"/>
    </location>
</feature>
<evidence type="ECO:0000256" key="6">
    <source>
        <dbReference type="ARBA" id="ARBA00022989"/>
    </source>
</evidence>
<keyword evidence="5 11" id="KW-0812">Transmembrane</keyword>
<feature type="domain" description="Cation/H+ exchanger transmembrane" evidence="12">
    <location>
        <begin position="29"/>
        <end position="415"/>
    </location>
</feature>
<feature type="transmembrane region" description="Helical" evidence="11">
    <location>
        <begin position="217"/>
        <end position="236"/>
    </location>
</feature>
<protein>
    <recommendedName>
        <fullName evidence="12">Cation/H+ exchanger transmembrane domain-containing protein</fullName>
    </recommendedName>
</protein>
<dbReference type="PANTHER" id="PTHR43562:SF3">
    <property type="entry name" value="SODIUM ION_PROTON EXCHANGER (EUROFUNG)"/>
    <property type="match status" value="1"/>
</dbReference>
<dbReference type="InterPro" id="IPR006153">
    <property type="entry name" value="Cation/H_exchanger_TM"/>
</dbReference>
<feature type="transmembrane region" description="Helical" evidence="11">
    <location>
        <begin position="182"/>
        <end position="205"/>
    </location>
</feature>
<evidence type="ECO:0000256" key="8">
    <source>
        <dbReference type="ARBA" id="ARBA00023065"/>
    </source>
</evidence>
<reference evidence="13 14" key="1">
    <citation type="journal article" date="2019" name="Int. J. Syst. Evol. Microbiol.">
        <title>The Global Catalogue of Microorganisms (GCM) 10K type strain sequencing project: providing services to taxonomists for standard genome sequencing and annotation.</title>
        <authorList>
            <consortium name="The Broad Institute Genomics Platform"/>
            <consortium name="The Broad Institute Genome Sequencing Center for Infectious Disease"/>
            <person name="Wu L."/>
            <person name="Ma J."/>
        </authorList>
    </citation>
    <scope>NUCLEOTIDE SEQUENCE [LARGE SCALE GENOMIC DNA]</scope>
    <source>
        <strain evidence="13 14">JCM 14924</strain>
    </source>
</reference>
<feature type="transmembrane region" description="Helical" evidence="11">
    <location>
        <begin position="147"/>
        <end position="170"/>
    </location>
</feature>
<keyword evidence="7" id="KW-0915">Sodium</keyword>
<name>A0ABN3BQ54_9ACTN</name>
<comment type="similarity">
    <text evidence="2">Belongs to the monovalent cation:proton antiporter 2 (CPA2) transporter (TC 2.A.37) family.</text>
</comment>
<comment type="caution">
    <text evidence="13">The sequence shown here is derived from an EMBL/GenBank/DDBJ whole genome shotgun (WGS) entry which is preliminary data.</text>
</comment>
<evidence type="ECO:0000256" key="3">
    <source>
        <dbReference type="ARBA" id="ARBA00022448"/>
    </source>
</evidence>
<evidence type="ECO:0000313" key="14">
    <source>
        <dbReference type="Proteomes" id="UP001501391"/>
    </source>
</evidence>
<accession>A0ABN3BQ54</accession>
<keyword evidence="9 11" id="KW-0472">Membrane</keyword>
<sequence length="440" mass="44925">MAVAIGPVPAISHDAMLVFLVQIGVLLIVATALGRLAARLNLPAVVGELAAGILVGPSLLGTVAPTVSERLLPRDAEQMHLLGAVAQLGVLLLVGITGAHIDLGLLRRRRVAIAWVSVGSVLLPLALGIGLGFLLPASVMGGNGHRPVFALFIGVAVAVSALPVIAKTLLDMKLMHRNVGQVIIGAAAVSDILGWLLLSIVSATATVGFRAGVVAESVGYLLLVLAATVFLARPLVGRVMRTVQRSANGSDLGIAAVVVLLVLAAAGTHALKMEPMLGAFLCGTLIGSLGAESRRFLELARPFVMGVLAPLFLATAGLQVDLTALQRPAVLGAALITLLVAVGAKLAGGYLGARMGRLAHDEALAIGAGLNARGVVEIVLASVGLNIGVLNSASYTIVVLVAVVTSVMAPPILRRTVGRMAQTSGELEREREYAAQPVAS</sequence>
<feature type="transmembrane region" description="Helical" evidence="11">
    <location>
        <begin position="80"/>
        <end position="101"/>
    </location>
</feature>
<gene>
    <name evidence="13" type="ORF">GCM10009787_41700</name>
</gene>
<dbReference type="RefSeq" id="WP_346163280.1">
    <property type="nucleotide sequence ID" value="NZ_BAAAOQ010000013.1"/>
</dbReference>
<dbReference type="Pfam" id="PF00999">
    <property type="entry name" value="Na_H_Exchanger"/>
    <property type="match status" value="1"/>
</dbReference>
<keyword evidence="6 11" id="KW-1133">Transmembrane helix</keyword>
<evidence type="ECO:0000313" key="13">
    <source>
        <dbReference type="EMBL" id="GAA2198544.1"/>
    </source>
</evidence>
<evidence type="ECO:0000256" key="2">
    <source>
        <dbReference type="ARBA" id="ARBA00005551"/>
    </source>
</evidence>
<feature type="transmembrane region" description="Helical" evidence="11">
    <location>
        <begin position="248"/>
        <end position="267"/>
    </location>
</feature>
<evidence type="ECO:0000256" key="5">
    <source>
        <dbReference type="ARBA" id="ARBA00022692"/>
    </source>
</evidence>
<feature type="transmembrane region" description="Helical" evidence="11">
    <location>
        <begin position="363"/>
        <end position="387"/>
    </location>
</feature>